<sequence length="83" mass="9054">MCLAIPSKIVKIEDNVATIDVDGVRREASLLLIENPKIGDYVIVHAGFAINKLNEEDAQESLKLLKEAASLTFDNPKEGTDSD</sequence>
<protein>
    <submittedName>
        <fullName evidence="2">HypC/HybG/HupF family hydrogenase formation chaperone</fullName>
    </submittedName>
</protein>
<proteinExistence type="inferred from homology"/>
<reference evidence="2 3" key="1">
    <citation type="submission" date="2020-08" db="EMBL/GenBank/DDBJ databases">
        <title>Bridging the membrane lipid divide: bacteria of the FCB group superphylum have the potential to synthesize archaeal ether lipids.</title>
        <authorList>
            <person name="Villanueva L."/>
            <person name="Von Meijenfeldt F.A.B."/>
            <person name="Westbye A.B."/>
            <person name="Yadav S."/>
            <person name="Hopmans E.C."/>
            <person name="Dutilh B.E."/>
            <person name="Sinninghe Damste J.S."/>
        </authorList>
    </citation>
    <scope>NUCLEOTIDE SEQUENCE [LARGE SCALE GENOMIC DNA]</scope>
    <source>
        <strain evidence="2">NIOZ-UU17</strain>
    </source>
</reference>
<dbReference type="NCBIfam" id="TIGR00074">
    <property type="entry name" value="hypC_hupF"/>
    <property type="match status" value="1"/>
</dbReference>
<dbReference type="GO" id="GO:0005506">
    <property type="term" value="F:iron ion binding"/>
    <property type="evidence" value="ECO:0007669"/>
    <property type="project" value="TreeGrafter"/>
</dbReference>
<gene>
    <name evidence="2" type="ORF">H8D96_14965</name>
</gene>
<dbReference type="GO" id="GO:0051604">
    <property type="term" value="P:protein maturation"/>
    <property type="evidence" value="ECO:0007669"/>
    <property type="project" value="TreeGrafter"/>
</dbReference>
<dbReference type="Proteomes" id="UP000605201">
    <property type="component" value="Unassembled WGS sequence"/>
</dbReference>
<dbReference type="PANTHER" id="PTHR35177:SF2">
    <property type="entry name" value="HYDROGENASE MATURATION FACTOR HYBG"/>
    <property type="match status" value="1"/>
</dbReference>
<evidence type="ECO:0000313" key="3">
    <source>
        <dbReference type="Proteomes" id="UP000605201"/>
    </source>
</evidence>
<dbReference type="AlphaFoldDB" id="A0A8J6TR24"/>
<dbReference type="EMBL" id="JACNIG010000281">
    <property type="protein sequence ID" value="MBC8433208.1"/>
    <property type="molecule type" value="Genomic_DNA"/>
</dbReference>
<dbReference type="InterPro" id="IPR001109">
    <property type="entry name" value="Hydrogenase_HupF/HypC"/>
</dbReference>
<organism evidence="2 3">
    <name type="scientific">Candidatus Desulfatibia vada</name>
    <dbReference type="NCBI Taxonomy" id="2841696"/>
    <lineage>
        <taxon>Bacteria</taxon>
        <taxon>Pseudomonadati</taxon>
        <taxon>Thermodesulfobacteriota</taxon>
        <taxon>Desulfobacteria</taxon>
        <taxon>Desulfobacterales</taxon>
        <taxon>Desulfobacterales incertae sedis</taxon>
        <taxon>Candidatus Desulfatibia</taxon>
    </lineage>
</organism>
<dbReference type="PANTHER" id="PTHR35177">
    <property type="entry name" value="HYDROGENASE MATURATION FACTOR HYBG"/>
    <property type="match status" value="1"/>
</dbReference>
<dbReference type="PRINTS" id="PR00445">
    <property type="entry name" value="HUPFHYPC"/>
</dbReference>
<evidence type="ECO:0000256" key="1">
    <source>
        <dbReference type="ARBA" id="ARBA00006018"/>
    </source>
</evidence>
<name>A0A8J6TR24_9BACT</name>
<dbReference type="SUPFAM" id="SSF159127">
    <property type="entry name" value="HupF/HypC-like"/>
    <property type="match status" value="1"/>
</dbReference>
<comment type="caution">
    <text evidence="2">The sequence shown here is derived from an EMBL/GenBank/DDBJ whole genome shotgun (WGS) entry which is preliminary data.</text>
</comment>
<dbReference type="Pfam" id="PF01455">
    <property type="entry name" value="HupF_HypC"/>
    <property type="match status" value="1"/>
</dbReference>
<comment type="similarity">
    <text evidence="1">Belongs to the HupF/HypC family.</text>
</comment>
<dbReference type="InterPro" id="IPR019812">
    <property type="entry name" value="Hydgase_assmbl_chp_CS"/>
</dbReference>
<dbReference type="GO" id="GO:1902670">
    <property type="term" value="F:carbon dioxide binding"/>
    <property type="evidence" value="ECO:0007669"/>
    <property type="project" value="TreeGrafter"/>
</dbReference>
<dbReference type="PROSITE" id="PS01097">
    <property type="entry name" value="HUPF_HYPC"/>
    <property type="match status" value="1"/>
</dbReference>
<dbReference type="FunFam" id="2.30.30.140:FF:000022">
    <property type="entry name" value="Hydrogenase assembly chaperone HybG"/>
    <property type="match status" value="1"/>
</dbReference>
<evidence type="ECO:0000313" key="2">
    <source>
        <dbReference type="EMBL" id="MBC8433208.1"/>
    </source>
</evidence>
<accession>A0A8J6TR24</accession>
<dbReference type="Gene3D" id="2.30.30.140">
    <property type="match status" value="1"/>
</dbReference>